<feature type="compositionally biased region" description="Basic and acidic residues" evidence="5">
    <location>
        <begin position="409"/>
        <end position="419"/>
    </location>
</feature>
<evidence type="ECO:0000313" key="8">
    <source>
        <dbReference type="Proteomes" id="UP000242287"/>
    </source>
</evidence>
<feature type="compositionally biased region" description="Polar residues" evidence="5">
    <location>
        <begin position="391"/>
        <end position="408"/>
    </location>
</feature>
<dbReference type="InterPro" id="IPR035979">
    <property type="entry name" value="RBD_domain_sf"/>
</dbReference>
<feature type="region of interest" description="Disordered" evidence="5">
    <location>
        <begin position="227"/>
        <end position="331"/>
    </location>
</feature>
<dbReference type="GO" id="GO:0005737">
    <property type="term" value="C:cytoplasm"/>
    <property type="evidence" value="ECO:0007669"/>
    <property type="project" value="TreeGrafter"/>
</dbReference>
<keyword evidence="8" id="KW-1185">Reference proteome</keyword>
<dbReference type="OrthoDB" id="18087at2759"/>
<dbReference type="PANTHER" id="PTHR13112:SF0">
    <property type="entry name" value="FI21285P1"/>
    <property type="match status" value="1"/>
</dbReference>
<feature type="region of interest" description="Disordered" evidence="5">
    <location>
        <begin position="363"/>
        <end position="548"/>
    </location>
</feature>
<dbReference type="PANTHER" id="PTHR13112">
    <property type="entry name" value="UPF3 REGULATOR OF NONSENSE TRANSCRIPTS-LIKE PROTEIN"/>
    <property type="match status" value="1"/>
</dbReference>
<feature type="compositionally biased region" description="Low complexity" evidence="5">
    <location>
        <begin position="429"/>
        <end position="439"/>
    </location>
</feature>
<comment type="subcellular location">
    <subcellularLocation>
        <location evidence="1">Nucleus</location>
    </subcellularLocation>
</comment>
<dbReference type="InterPro" id="IPR039722">
    <property type="entry name" value="Upf3"/>
</dbReference>
<sequence length="548" mass="58948">MPQTRQDLPFNAPRREKLDRTRAAPSTPAAAERLKTVVRRLPPNLPEDVFWQSVQQWVTDDTTVWKAFHSGKFKKKVNKETVPSRAYIVFKNEEILAQFSREYDGHVFRDKQGNESQAVVEFSPFQKVPSDKKKGDKKNATIEEDEDYQSFITSLNEQASAEPVSIETLVASIQPLPQPKTTPLLEALKAEKTANKDKEAILRNHAHYKDPAVANAMRNVNVVSTMKDDAGKKKSGPAAGPSQVKDHPGKKGKKAQALQAAALKQQQQQAQKRTMPTTPSKKDTPRQSKSPKAARQQEAPSKSVTTAQAAEAPAVSASSSGEGKTPAVVNPPSMEAVSAQVSAAAAARRTRPIVGLASRQLQAALSQVGAAAVERKRRERERDTALKDGASSASGTALGTTEVNNNAVEKQKEKEHDPEAAGPGPRVDPTPTNNTPSSTGTAGKEEREKLRPGPPTSPRHDRRRKEKERKGVHPEGAGVKVPSIMQRPEGVPPLVLQRDTAGQSLPGPAQVPATTSGGTSGDATSGGIPRGSRRGRGRGRGGMMHRGG</sequence>
<organism evidence="7 8">
    <name type="scientific">Amanita thiersii Skay4041</name>
    <dbReference type="NCBI Taxonomy" id="703135"/>
    <lineage>
        <taxon>Eukaryota</taxon>
        <taxon>Fungi</taxon>
        <taxon>Dikarya</taxon>
        <taxon>Basidiomycota</taxon>
        <taxon>Agaricomycotina</taxon>
        <taxon>Agaricomycetes</taxon>
        <taxon>Agaricomycetidae</taxon>
        <taxon>Agaricales</taxon>
        <taxon>Pluteineae</taxon>
        <taxon>Amanitaceae</taxon>
        <taxon>Amanita</taxon>
    </lineage>
</organism>
<evidence type="ECO:0000256" key="3">
    <source>
        <dbReference type="ARBA" id="ARBA00023161"/>
    </source>
</evidence>
<dbReference type="Gene3D" id="3.30.70.330">
    <property type="match status" value="1"/>
</dbReference>
<evidence type="ECO:0000256" key="2">
    <source>
        <dbReference type="ARBA" id="ARBA00005991"/>
    </source>
</evidence>
<keyword evidence="3" id="KW-0866">Nonsense-mediated mRNA decay</keyword>
<evidence type="ECO:0000256" key="1">
    <source>
        <dbReference type="ARBA" id="ARBA00004123"/>
    </source>
</evidence>
<dbReference type="InterPro" id="IPR005120">
    <property type="entry name" value="UPF3_dom"/>
</dbReference>
<dbReference type="EMBL" id="KZ301996">
    <property type="protein sequence ID" value="PFH50832.1"/>
    <property type="molecule type" value="Genomic_DNA"/>
</dbReference>
<comment type="similarity">
    <text evidence="2">Belongs to the RENT3 family.</text>
</comment>
<feature type="compositionally biased region" description="Low complexity" evidence="5">
    <location>
        <begin position="303"/>
        <end position="323"/>
    </location>
</feature>
<feature type="compositionally biased region" description="Low complexity" evidence="5">
    <location>
        <begin position="513"/>
        <end position="527"/>
    </location>
</feature>
<dbReference type="STRING" id="703135.A0A2A9NT22"/>
<dbReference type="Proteomes" id="UP000242287">
    <property type="component" value="Unassembled WGS sequence"/>
</dbReference>
<name>A0A2A9NT22_9AGAR</name>
<feature type="compositionally biased region" description="Basic and acidic residues" evidence="5">
    <location>
        <begin position="373"/>
        <end position="386"/>
    </location>
</feature>
<protein>
    <recommendedName>
        <fullName evidence="6">UPF3 domain-containing protein</fullName>
    </recommendedName>
</protein>
<gene>
    <name evidence="7" type="ORF">AMATHDRAFT_47541</name>
</gene>
<feature type="region of interest" description="Disordered" evidence="5">
    <location>
        <begin position="1"/>
        <end position="31"/>
    </location>
</feature>
<dbReference type="GO" id="GO:0003729">
    <property type="term" value="F:mRNA binding"/>
    <property type="evidence" value="ECO:0007669"/>
    <property type="project" value="TreeGrafter"/>
</dbReference>
<feature type="domain" description="UPF3" evidence="6">
    <location>
        <begin position="32"/>
        <end position="192"/>
    </location>
</feature>
<dbReference type="Pfam" id="PF03467">
    <property type="entry name" value="Smg4_UPF3"/>
    <property type="match status" value="1"/>
</dbReference>
<evidence type="ECO:0000256" key="4">
    <source>
        <dbReference type="ARBA" id="ARBA00023242"/>
    </source>
</evidence>
<dbReference type="GO" id="GO:0045727">
    <property type="term" value="P:positive regulation of translation"/>
    <property type="evidence" value="ECO:0007669"/>
    <property type="project" value="TreeGrafter"/>
</dbReference>
<keyword evidence="4" id="KW-0539">Nucleus</keyword>
<evidence type="ECO:0000313" key="7">
    <source>
        <dbReference type="EMBL" id="PFH50832.1"/>
    </source>
</evidence>
<dbReference type="InterPro" id="IPR012677">
    <property type="entry name" value="Nucleotide-bd_a/b_plait_sf"/>
</dbReference>
<dbReference type="AlphaFoldDB" id="A0A2A9NT22"/>
<reference evidence="7 8" key="1">
    <citation type="submission" date="2014-02" db="EMBL/GenBank/DDBJ databases">
        <title>Transposable element dynamics among asymbiotic and ectomycorrhizal Amanita fungi.</title>
        <authorList>
            <consortium name="DOE Joint Genome Institute"/>
            <person name="Hess J."/>
            <person name="Skrede I."/>
            <person name="Wolfe B."/>
            <person name="LaButti K."/>
            <person name="Ohm R.A."/>
            <person name="Grigoriev I.V."/>
            <person name="Pringle A."/>
        </authorList>
    </citation>
    <scope>NUCLEOTIDE SEQUENCE [LARGE SCALE GENOMIC DNA]</scope>
    <source>
        <strain evidence="7 8">SKay4041</strain>
    </source>
</reference>
<proteinExistence type="inferred from homology"/>
<accession>A0A2A9NT22</accession>
<dbReference type="GO" id="GO:0005730">
    <property type="term" value="C:nucleolus"/>
    <property type="evidence" value="ECO:0007669"/>
    <property type="project" value="TreeGrafter"/>
</dbReference>
<feature type="compositionally biased region" description="Low complexity" evidence="5">
    <location>
        <begin position="255"/>
        <end position="272"/>
    </location>
</feature>
<dbReference type="GO" id="GO:0000184">
    <property type="term" value="P:nuclear-transcribed mRNA catabolic process, nonsense-mediated decay"/>
    <property type="evidence" value="ECO:0007669"/>
    <property type="project" value="UniProtKB-KW"/>
</dbReference>
<dbReference type="CDD" id="cd12455">
    <property type="entry name" value="RRM_like_Smg4_UPF3"/>
    <property type="match status" value="1"/>
</dbReference>
<dbReference type="SUPFAM" id="SSF54928">
    <property type="entry name" value="RNA-binding domain, RBD"/>
    <property type="match status" value="1"/>
</dbReference>
<evidence type="ECO:0000259" key="6">
    <source>
        <dbReference type="Pfam" id="PF03467"/>
    </source>
</evidence>
<feature type="compositionally biased region" description="Basic and acidic residues" evidence="5">
    <location>
        <begin position="13"/>
        <end position="22"/>
    </location>
</feature>
<evidence type="ECO:0000256" key="5">
    <source>
        <dbReference type="SAM" id="MobiDB-lite"/>
    </source>
</evidence>